<dbReference type="InterPro" id="IPR001623">
    <property type="entry name" value="DnaJ_domain"/>
</dbReference>
<dbReference type="PATRIC" id="fig|989403.3.peg.1547"/>
<dbReference type="InterPro" id="IPR050817">
    <property type="entry name" value="DjlA_DnaK_co-chaperone"/>
</dbReference>
<dbReference type="PRINTS" id="PR00625">
    <property type="entry name" value="JDOMAIN"/>
</dbReference>
<reference evidence="3 4" key="1">
    <citation type="journal article" date="2016" name="Front. Microbiol.">
        <title>Comparative Genomic Analysis Reveals a Diverse Repertoire of Genes Involved in Prokaryote-Eukaryote Interactions within the Pseudovibrio Genus.</title>
        <authorList>
            <person name="Romano S."/>
            <person name="Fernandez-Guerra A."/>
            <person name="Reen F.J."/>
            <person name="Glockner F.O."/>
            <person name="Crowley S.P."/>
            <person name="O'Sullivan O."/>
            <person name="Cotter P.D."/>
            <person name="Adams C."/>
            <person name="Dobson A.D."/>
            <person name="O'Gara F."/>
        </authorList>
    </citation>
    <scope>NUCLEOTIDE SEQUENCE [LARGE SCALE GENOMIC DNA]</scope>
    <source>
        <strain evidence="3 4">Ad2</strain>
    </source>
</reference>
<dbReference type="Pfam" id="PF00226">
    <property type="entry name" value="DnaJ"/>
    <property type="match status" value="1"/>
</dbReference>
<dbReference type="PROSITE" id="PS50076">
    <property type="entry name" value="DNAJ_2"/>
    <property type="match status" value="1"/>
</dbReference>
<keyword evidence="4" id="KW-1185">Reference proteome</keyword>
<dbReference type="OrthoDB" id="9775658at2"/>
<dbReference type="AlphaFoldDB" id="A0A161V696"/>
<feature type="domain" description="J" evidence="2">
    <location>
        <begin position="5"/>
        <end position="71"/>
    </location>
</feature>
<dbReference type="SMART" id="SM00271">
    <property type="entry name" value="DnaJ"/>
    <property type="match status" value="1"/>
</dbReference>
<evidence type="ECO:0000259" key="2">
    <source>
        <dbReference type="PROSITE" id="PS50076"/>
    </source>
</evidence>
<dbReference type="Proteomes" id="UP000076577">
    <property type="component" value="Unassembled WGS sequence"/>
</dbReference>
<feature type="compositionally biased region" description="Basic and acidic residues" evidence="1">
    <location>
        <begin position="138"/>
        <end position="148"/>
    </location>
</feature>
<dbReference type="EMBL" id="LMCB01000009">
    <property type="protein sequence ID" value="KZL20410.1"/>
    <property type="molecule type" value="Genomic_DNA"/>
</dbReference>
<evidence type="ECO:0000313" key="3">
    <source>
        <dbReference type="EMBL" id="KZL20410.1"/>
    </source>
</evidence>
<evidence type="ECO:0000313" key="4">
    <source>
        <dbReference type="Proteomes" id="UP000076577"/>
    </source>
</evidence>
<dbReference type="PANTHER" id="PTHR24074">
    <property type="entry name" value="CO-CHAPERONE PROTEIN DJLA"/>
    <property type="match status" value="1"/>
</dbReference>
<name>A0A161V696_9HYPH</name>
<dbReference type="Gene3D" id="1.10.287.110">
    <property type="entry name" value="DnaJ domain"/>
    <property type="match status" value="1"/>
</dbReference>
<protein>
    <submittedName>
        <fullName evidence="3">Chaperone protein DnaJ</fullName>
    </submittedName>
</protein>
<gene>
    <name evidence="3" type="primary">dnaJ_1</name>
    <name evidence="3" type="ORF">PsAD2_01453</name>
</gene>
<proteinExistence type="predicted"/>
<dbReference type="STRING" id="989403.SAMN05421798_12228"/>
<feature type="region of interest" description="Disordered" evidence="1">
    <location>
        <begin position="127"/>
        <end position="166"/>
    </location>
</feature>
<accession>A0A161V696</accession>
<dbReference type="RefSeq" id="WP_068004428.1">
    <property type="nucleotide sequence ID" value="NZ_FOFM01000022.1"/>
</dbReference>
<dbReference type="SUPFAM" id="SSF46565">
    <property type="entry name" value="Chaperone J-domain"/>
    <property type="match status" value="1"/>
</dbReference>
<sequence>MKISDALSVLGVPSGATQAEIKAAYKAAAKKYHPDLNPAGAEMMKLVNAAFDVLQAQGTVHTDEATNVNYGEDLNAALNAIIDLDGLEIEICGAWIWVGGNTREHKDALKAAGFKYASKKKRWNFRPAGWKSKSRGRSTMEDIREKHGSAKPKRPARSSMALRAAP</sequence>
<comment type="caution">
    <text evidence="3">The sequence shown here is derived from an EMBL/GenBank/DDBJ whole genome shotgun (WGS) entry which is preliminary data.</text>
</comment>
<dbReference type="InterPro" id="IPR036869">
    <property type="entry name" value="J_dom_sf"/>
</dbReference>
<evidence type="ECO:0000256" key="1">
    <source>
        <dbReference type="SAM" id="MobiDB-lite"/>
    </source>
</evidence>
<dbReference type="CDD" id="cd06257">
    <property type="entry name" value="DnaJ"/>
    <property type="match status" value="1"/>
</dbReference>
<organism evidence="3 4">
    <name type="scientific">Pseudovibrio axinellae</name>
    <dbReference type="NCBI Taxonomy" id="989403"/>
    <lineage>
        <taxon>Bacteria</taxon>
        <taxon>Pseudomonadati</taxon>
        <taxon>Pseudomonadota</taxon>
        <taxon>Alphaproteobacteria</taxon>
        <taxon>Hyphomicrobiales</taxon>
        <taxon>Stappiaceae</taxon>
        <taxon>Pseudovibrio</taxon>
    </lineage>
</organism>